<comment type="cofactor">
    <cofactor evidence="1">
        <name>[4Fe-4S] cluster</name>
        <dbReference type="ChEBI" id="CHEBI:49883"/>
    </cofactor>
</comment>
<dbReference type="Pfam" id="PF04055">
    <property type="entry name" value="Radical_SAM"/>
    <property type="match status" value="1"/>
</dbReference>
<dbReference type="PANTHER" id="PTHR30352:SF5">
    <property type="entry name" value="PYRUVATE FORMATE-LYASE 1-ACTIVATING ENZYME"/>
    <property type="match status" value="1"/>
</dbReference>
<keyword evidence="4" id="KW-0479">Metal-binding</keyword>
<sequence>SKQSYYIMEFKGFQKTSLIEYPGKIVSVVFTAGCNFRCPFCQNPKLVLNPDSLPSVSSKEVVNHLISKKKWLDGLAITGGEPMICKDLPSFVREVKREGFLVEIETNGTNPQMLRDLTADKLIDYVALDIKVPLAWEKYKRASGINDEDLFRKVKESVEVLLELKLDIDYEFRSTVVPGLIGEEDILAIARQVKGAKRYVLQQFLPRITLDKQYERLKPYPKEVLEKMRKRAESYVDICQVRG</sequence>
<dbReference type="SUPFAM" id="SSF102114">
    <property type="entry name" value="Radical SAM enzymes"/>
    <property type="match status" value="1"/>
</dbReference>
<dbReference type="InterPro" id="IPR006638">
    <property type="entry name" value="Elp3/MiaA/NifB-like_rSAM"/>
</dbReference>
<dbReference type="SMART" id="SM00729">
    <property type="entry name" value="Elp3"/>
    <property type="match status" value="1"/>
</dbReference>
<proteinExistence type="predicted"/>
<evidence type="ECO:0000256" key="5">
    <source>
        <dbReference type="ARBA" id="ARBA00023004"/>
    </source>
</evidence>
<keyword evidence="6" id="KW-0411">Iron-sulfur</keyword>
<evidence type="ECO:0000313" key="8">
    <source>
        <dbReference type="EMBL" id="KKM73021.1"/>
    </source>
</evidence>
<gene>
    <name evidence="8" type="ORF">LCGC14_1414700</name>
</gene>
<keyword evidence="2" id="KW-0004">4Fe-4S</keyword>
<feature type="domain" description="Radical SAM core" evidence="7">
    <location>
        <begin position="20"/>
        <end position="243"/>
    </location>
</feature>
<dbReference type="AlphaFoldDB" id="A0A0F9KEB3"/>
<dbReference type="Gene3D" id="3.20.20.70">
    <property type="entry name" value="Aldolase class I"/>
    <property type="match status" value="1"/>
</dbReference>
<dbReference type="NCBIfam" id="TIGR02495">
    <property type="entry name" value="NrdG2"/>
    <property type="match status" value="1"/>
</dbReference>
<dbReference type="GO" id="GO:0051539">
    <property type="term" value="F:4 iron, 4 sulfur cluster binding"/>
    <property type="evidence" value="ECO:0007669"/>
    <property type="project" value="UniProtKB-KW"/>
</dbReference>
<dbReference type="InterPro" id="IPR058240">
    <property type="entry name" value="rSAM_sf"/>
</dbReference>
<feature type="non-terminal residue" evidence="8">
    <location>
        <position position="1"/>
    </location>
</feature>
<dbReference type="GO" id="GO:0003824">
    <property type="term" value="F:catalytic activity"/>
    <property type="evidence" value="ECO:0007669"/>
    <property type="project" value="InterPro"/>
</dbReference>
<keyword evidence="5" id="KW-0408">Iron</keyword>
<evidence type="ECO:0000259" key="7">
    <source>
        <dbReference type="PROSITE" id="PS51918"/>
    </source>
</evidence>
<evidence type="ECO:0000256" key="4">
    <source>
        <dbReference type="ARBA" id="ARBA00022723"/>
    </source>
</evidence>
<evidence type="ECO:0000256" key="3">
    <source>
        <dbReference type="ARBA" id="ARBA00022691"/>
    </source>
</evidence>
<dbReference type="PROSITE" id="PS51918">
    <property type="entry name" value="RADICAL_SAM"/>
    <property type="match status" value="1"/>
</dbReference>
<keyword evidence="3" id="KW-0949">S-adenosyl-L-methionine</keyword>
<dbReference type="SFLD" id="SFLDG01094">
    <property type="entry name" value="Uncharacterised_Radical_SAM_Su"/>
    <property type="match status" value="1"/>
</dbReference>
<name>A0A0F9KEB3_9ZZZZ</name>
<dbReference type="InterPro" id="IPR013785">
    <property type="entry name" value="Aldolase_TIM"/>
</dbReference>
<dbReference type="InterPro" id="IPR012840">
    <property type="entry name" value="NrdG2"/>
</dbReference>
<comment type="caution">
    <text evidence="8">The sequence shown here is derived from an EMBL/GenBank/DDBJ whole genome shotgun (WGS) entry which is preliminary data.</text>
</comment>
<dbReference type="EMBL" id="LAZR01009371">
    <property type="protein sequence ID" value="KKM73021.1"/>
    <property type="molecule type" value="Genomic_DNA"/>
</dbReference>
<dbReference type="InterPro" id="IPR007197">
    <property type="entry name" value="rSAM"/>
</dbReference>
<evidence type="ECO:0000256" key="2">
    <source>
        <dbReference type="ARBA" id="ARBA00022485"/>
    </source>
</evidence>
<dbReference type="PANTHER" id="PTHR30352">
    <property type="entry name" value="PYRUVATE FORMATE-LYASE-ACTIVATING ENZYME"/>
    <property type="match status" value="1"/>
</dbReference>
<evidence type="ECO:0000256" key="6">
    <source>
        <dbReference type="ARBA" id="ARBA00023014"/>
    </source>
</evidence>
<reference evidence="8" key="1">
    <citation type="journal article" date="2015" name="Nature">
        <title>Complex archaea that bridge the gap between prokaryotes and eukaryotes.</title>
        <authorList>
            <person name="Spang A."/>
            <person name="Saw J.H."/>
            <person name="Jorgensen S.L."/>
            <person name="Zaremba-Niedzwiedzka K."/>
            <person name="Martijn J."/>
            <person name="Lind A.E."/>
            <person name="van Eijk R."/>
            <person name="Schleper C."/>
            <person name="Guy L."/>
            <person name="Ettema T.J."/>
        </authorList>
    </citation>
    <scope>NUCLEOTIDE SEQUENCE</scope>
</reference>
<protein>
    <recommendedName>
        <fullName evidence="7">Radical SAM core domain-containing protein</fullName>
    </recommendedName>
</protein>
<dbReference type="GO" id="GO:0046872">
    <property type="term" value="F:metal ion binding"/>
    <property type="evidence" value="ECO:0007669"/>
    <property type="project" value="UniProtKB-KW"/>
</dbReference>
<accession>A0A0F9KEB3</accession>
<dbReference type="InterPro" id="IPR034457">
    <property type="entry name" value="Organic_radical-activating"/>
</dbReference>
<dbReference type="CDD" id="cd01335">
    <property type="entry name" value="Radical_SAM"/>
    <property type="match status" value="1"/>
</dbReference>
<evidence type="ECO:0000256" key="1">
    <source>
        <dbReference type="ARBA" id="ARBA00001966"/>
    </source>
</evidence>
<dbReference type="SFLD" id="SFLDS00029">
    <property type="entry name" value="Radical_SAM"/>
    <property type="match status" value="1"/>
</dbReference>
<organism evidence="8">
    <name type="scientific">marine sediment metagenome</name>
    <dbReference type="NCBI Taxonomy" id="412755"/>
    <lineage>
        <taxon>unclassified sequences</taxon>
        <taxon>metagenomes</taxon>
        <taxon>ecological metagenomes</taxon>
    </lineage>
</organism>